<name>X1BXN5_9ZZZZ</name>
<sequence>SLVNDTAVYVAKANHIGIQFTGGSLYCNIINGPKGFSYILSPSGVGVGIGLDFNNCDMCAITSRAITNLTTGIRFGAPANKETPVVQPDINVFPRK</sequence>
<feature type="non-terminal residue" evidence="1">
    <location>
        <position position="1"/>
    </location>
</feature>
<dbReference type="EMBL" id="BART01014758">
    <property type="protein sequence ID" value="GAG76916.1"/>
    <property type="molecule type" value="Genomic_DNA"/>
</dbReference>
<protein>
    <submittedName>
        <fullName evidence="1">Uncharacterized protein</fullName>
    </submittedName>
</protein>
<organism evidence="1">
    <name type="scientific">marine sediment metagenome</name>
    <dbReference type="NCBI Taxonomy" id="412755"/>
    <lineage>
        <taxon>unclassified sequences</taxon>
        <taxon>metagenomes</taxon>
        <taxon>ecological metagenomes</taxon>
    </lineage>
</organism>
<dbReference type="AlphaFoldDB" id="X1BXN5"/>
<gene>
    <name evidence="1" type="ORF">S01H4_29161</name>
</gene>
<accession>X1BXN5</accession>
<evidence type="ECO:0000313" key="1">
    <source>
        <dbReference type="EMBL" id="GAG76916.1"/>
    </source>
</evidence>
<proteinExistence type="predicted"/>
<reference evidence="1" key="1">
    <citation type="journal article" date="2014" name="Front. Microbiol.">
        <title>High frequency of phylogenetically diverse reductive dehalogenase-homologous genes in deep subseafloor sedimentary metagenomes.</title>
        <authorList>
            <person name="Kawai M."/>
            <person name="Futagami T."/>
            <person name="Toyoda A."/>
            <person name="Takaki Y."/>
            <person name="Nishi S."/>
            <person name="Hori S."/>
            <person name="Arai W."/>
            <person name="Tsubouchi T."/>
            <person name="Morono Y."/>
            <person name="Uchiyama I."/>
            <person name="Ito T."/>
            <person name="Fujiyama A."/>
            <person name="Inagaki F."/>
            <person name="Takami H."/>
        </authorList>
    </citation>
    <scope>NUCLEOTIDE SEQUENCE</scope>
    <source>
        <strain evidence="1">Expedition CK06-06</strain>
    </source>
</reference>
<comment type="caution">
    <text evidence="1">The sequence shown here is derived from an EMBL/GenBank/DDBJ whole genome shotgun (WGS) entry which is preliminary data.</text>
</comment>